<evidence type="ECO:0000256" key="4">
    <source>
        <dbReference type="ARBA" id="ARBA00023004"/>
    </source>
</evidence>
<dbReference type="NCBIfam" id="TIGR03942">
    <property type="entry name" value="sulfatase_rSAM"/>
    <property type="match status" value="1"/>
</dbReference>
<evidence type="ECO:0000313" key="9">
    <source>
        <dbReference type="Proteomes" id="UP000279422"/>
    </source>
</evidence>
<comment type="cofactor">
    <cofactor evidence="1">
        <name>[4Fe-4S] cluster</name>
        <dbReference type="ChEBI" id="CHEBI:49883"/>
    </cofactor>
</comment>
<dbReference type="GO" id="GO:0046872">
    <property type="term" value="F:metal ion binding"/>
    <property type="evidence" value="ECO:0007669"/>
    <property type="project" value="UniProtKB-KW"/>
</dbReference>
<evidence type="ECO:0000259" key="7">
    <source>
        <dbReference type="PROSITE" id="PS51918"/>
    </source>
</evidence>
<evidence type="ECO:0000256" key="1">
    <source>
        <dbReference type="ARBA" id="ARBA00001966"/>
    </source>
</evidence>
<keyword evidence="4" id="KW-0408">Iron</keyword>
<dbReference type="AlphaFoldDB" id="A0A497E3E7"/>
<dbReference type="CDD" id="cd01335">
    <property type="entry name" value="Radical_SAM"/>
    <property type="match status" value="1"/>
</dbReference>
<dbReference type="PANTHER" id="PTHR43273:SF3">
    <property type="entry name" value="ANAEROBIC SULFATASE-MATURATING ENZYME HOMOLOG ASLB-RELATED"/>
    <property type="match status" value="1"/>
</dbReference>
<accession>A0A497E3E7</accession>
<gene>
    <name evidence="8" type="ORF">DRJ00_06930</name>
</gene>
<dbReference type="SFLD" id="SFLDG01384">
    <property type="entry name" value="thioether_bond_formation_requi"/>
    <property type="match status" value="1"/>
</dbReference>
<keyword evidence="3" id="KW-0479">Metal-binding</keyword>
<evidence type="ECO:0000256" key="5">
    <source>
        <dbReference type="ARBA" id="ARBA00023014"/>
    </source>
</evidence>
<comment type="similarity">
    <text evidence="6">Belongs to the radical SAM superfamily. Anaerobic sulfatase-maturating enzyme family.</text>
</comment>
<dbReference type="Pfam" id="PF13186">
    <property type="entry name" value="SPASM"/>
    <property type="match status" value="1"/>
</dbReference>
<dbReference type="InterPro" id="IPR007197">
    <property type="entry name" value="rSAM"/>
</dbReference>
<sequence length="378" mass="44085">MSKINSVLVKPVSADCNLSCSYCFYHNRPTDPYRSLRSHRMNDETLSILIGQLMEEGDAVSFCWQGGEPTLAGLDFFKKVVELQIKFGRDGQLVSNSLQTNGVLIDRNWARFLKRFNMLVGLSLDGPQEVHDRYRTYASGKGSFKEVMRTVDILRENEVEFNILSVVSKANVNRPEELYEFYLNEGFFYLQFIPCVEVDDSGKKIASFAITCEEWESFLRRLFNVWFNGGNPQVSIRLFENILMAYLGMEPEICEFKKRGGSYVVVEYNGDVYPCDFLVERSWFLGNLRERPLDEILESERFKRFIRLKEVEYPECKKCRFKFICNQGCSRLRMIANKLGQKESYLCPAYKNFFSYSEEKFKLLAQRIKARGLKENDT</sequence>
<dbReference type="Pfam" id="PF04055">
    <property type="entry name" value="Radical_SAM"/>
    <property type="match status" value="1"/>
</dbReference>
<keyword evidence="5" id="KW-0411">Iron-sulfur</keyword>
<dbReference type="InterPro" id="IPR058240">
    <property type="entry name" value="rSAM_sf"/>
</dbReference>
<keyword evidence="2" id="KW-0949">S-adenosyl-L-methionine</keyword>
<dbReference type="GO" id="GO:0051536">
    <property type="term" value="F:iron-sulfur cluster binding"/>
    <property type="evidence" value="ECO:0007669"/>
    <property type="project" value="UniProtKB-KW"/>
</dbReference>
<dbReference type="Proteomes" id="UP000279422">
    <property type="component" value="Unassembled WGS sequence"/>
</dbReference>
<dbReference type="InterPro" id="IPR023867">
    <property type="entry name" value="Sulphatase_maturase_rSAM"/>
</dbReference>
<evidence type="ECO:0000256" key="6">
    <source>
        <dbReference type="ARBA" id="ARBA00023601"/>
    </source>
</evidence>
<dbReference type="SFLD" id="SFLDG01072">
    <property type="entry name" value="dehydrogenase_like"/>
    <property type="match status" value="1"/>
</dbReference>
<protein>
    <submittedName>
        <fullName evidence="8">Anaerobic sulfatase maturase</fullName>
    </submittedName>
</protein>
<dbReference type="Gene3D" id="3.20.20.70">
    <property type="entry name" value="Aldolase class I"/>
    <property type="match status" value="1"/>
</dbReference>
<dbReference type="SFLD" id="SFLDG01067">
    <property type="entry name" value="SPASM/twitch_domain_containing"/>
    <property type="match status" value="1"/>
</dbReference>
<evidence type="ECO:0000256" key="3">
    <source>
        <dbReference type="ARBA" id="ARBA00022723"/>
    </source>
</evidence>
<dbReference type="SFLD" id="SFLDG01386">
    <property type="entry name" value="main_SPASM_domain-containing"/>
    <property type="match status" value="1"/>
</dbReference>
<dbReference type="NCBIfam" id="TIGR04085">
    <property type="entry name" value="rSAM_more_4Fe4S"/>
    <property type="match status" value="1"/>
</dbReference>
<dbReference type="EMBL" id="QMPZ01000119">
    <property type="protein sequence ID" value="RLE08086.1"/>
    <property type="molecule type" value="Genomic_DNA"/>
</dbReference>
<dbReference type="GO" id="GO:0016491">
    <property type="term" value="F:oxidoreductase activity"/>
    <property type="evidence" value="ECO:0007669"/>
    <property type="project" value="InterPro"/>
</dbReference>
<evidence type="ECO:0000256" key="2">
    <source>
        <dbReference type="ARBA" id="ARBA00022691"/>
    </source>
</evidence>
<dbReference type="SFLD" id="SFLDS00029">
    <property type="entry name" value="Radical_SAM"/>
    <property type="match status" value="1"/>
</dbReference>
<dbReference type="PANTHER" id="PTHR43273">
    <property type="entry name" value="ANAEROBIC SULFATASE-MATURATING ENZYME HOMOLOG ASLB-RELATED"/>
    <property type="match status" value="1"/>
</dbReference>
<dbReference type="SUPFAM" id="SSF102114">
    <property type="entry name" value="Radical SAM enzymes"/>
    <property type="match status" value="1"/>
</dbReference>
<organism evidence="8 9">
    <name type="scientific">Aerophobetes bacterium</name>
    <dbReference type="NCBI Taxonomy" id="2030807"/>
    <lineage>
        <taxon>Bacteria</taxon>
        <taxon>Candidatus Aerophobota</taxon>
    </lineage>
</organism>
<name>A0A497E3E7_UNCAE</name>
<feature type="domain" description="Radical SAM core" evidence="7">
    <location>
        <begin position="1"/>
        <end position="228"/>
    </location>
</feature>
<dbReference type="InterPro" id="IPR013785">
    <property type="entry name" value="Aldolase_TIM"/>
</dbReference>
<proteinExistence type="inferred from homology"/>
<evidence type="ECO:0000313" key="8">
    <source>
        <dbReference type="EMBL" id="RLE08086.1"/>
    </source>
</evidence>
<reference evidence="8 9" key="1">
    <citation type="submission" date="2018-06" db="EMBL/GenBank/DDBJ databases">
        <title>Extensive metabolic versatility and redundancy in microbially diverse, dynamic hydrothermal sediments.</title>
        <authorList>
            <person name="Dombrowski N."/>
            <person name="Teske A."/>
            <person name="Baker B.J."/>
        </authorList>
    </citation>
    <scope>NUCLEOTIDE SEQUENCE [LARGE SCALE GENOMIC DNA]</scope>
    <source>
        <strain evidence="8">B47_G16</strain>
    </source>
</reference>
<comment type="caution">
    <text evidence="8">The sequence shown here is derived from an EMBL/GenBank/DDBJ whole genome shotgun (WGS) entry which is preliminary data.</text>
</comment>
<dbReference type="PROSITE" id="PS51918">
    <property type="entry name" value="RADICAL_SAM"/>
    <property type="match status" value="1"/>
</dbReference>
<dbReference type="InterPro" id="IPR023885">
    <property type="entry name" value="4Fe4S-binding_SPASM_dom"/>
</dbReference>